<evidence type="ECO:0000313" key="2">
    <source>
        <dbReference type="Proteomes" id="UP000031838"/>
    </source>
</evidence>
<gene>
    <name evidence="1" type="ORF">BGL_1c17860</name>
</gene>
<name>A0A0B6RZ00_BURPL</name>
<organism evidence="1 2">
    <name type="scientific">Burkholderia plantarii</name>
    <dbReference type="NCBI Taxonomy" id="41899"/>
    <lineage>
        <taxon>Bacteria</taxon>
        <taxon>Pseudomonadati</taxon>
        <taxon>Pseudomonadota</taxon>
        <taxon>Betaproteobacteria</taxon>
        <taxon>Burkholderiales</taxon>
        <taxon>Burkholderiaceae</taxon>
        <taxon>Burkholderia</taxon>
    </lineage>
</organism>
<sequence length="510" mass="52875">MADKSVIQEFFTALGIRLDAESARRISDAVDKAIRSARSKATRVRTGKSAASVAAAAAEAAAALGARAMAFVSALETRRSAEGGDVGDGADAASHGAYALLDTLRHLKAGAGSVAPTALDHVSGISVKRPFGKAATSTANVTARSTVAKDGWAAKVASAAKRVGLPTTGMSPRNARAAVADGDGTTKAAIGEIPQAVADTTVHAKPASTKLGKMANAASRAAATSEAAMPTAGVRAIEAFAGALRWAGPTFGGLESLFRIGNLNEKGQSVLRRYGAYGPSARVQFAERLAHLPIGNLIASGEGDYNSVNLGAKGAYKASTAALTSMTVAQVMEAQRAGKFKAAGRYQLVPGTLGQAAAALHLTGNELFDQSLQDQVLAYLVLRKRRAIGDYLLGKSSDRHAALVGMSREWASFQDPDTGRGHYDAVGKNHASIDARRAGDALFNSRLMIMPTPHATAGRQGARTNHVEIHNDVTIRVTGAHDPHATAQAIGREQRSVMDHVGRNMQGAFQ</sequence>
<reference evidence="2" key="1">
    <citation type="submission" date="2011-03" db="EMBL/GenBank/DDBJ databases">
        <authorList>
            <person name="Voget S."/>
            <person name="Streit W.R."/>
            <person name="Jaeger K.E."/>
            <person name="Daniel R."/>
        </authorList>
    </citation>
    <scope>NUCLEOTIDE SEQUENCE [LARGE SCALE GENOMIC DNA]</scope>
    <source>
        <strain evidence="2">PG1</strain>
    </source>
</reference>
<dbReference type="KEGG" id="bgp:BGL_1c17860"/>
<dbReference type="SUPFAM" id="SSF53955">
    <property type="entry name" value="Lysozyme-like"/>
    <property type="match status" value="1"/>
</dbReference>
<protein>
    <submittedName>
        <fullName evidence="1">Phage-like tail protein</fullName>
    </submittedName>
</protein>
<reference evidence="1 2" key="2">
    <citation type="journal article" date="2016" name="Appl. Microbiol. Biotechnol.">
        <title>Mutations improving production and secretion of extracellular lipase by Burkholderia glumae PG1.</title>
        <authorList>
            <person name="Knapp A."/>
            <person name="Voget S."/>
            <person name="Gao R."/>
            <person name="Zaburannyi N."/>
            <person name="Krysciak D."/>
            <person name="Breuer M."/>
            <person name="Hauer B."/>
            <person name="Streit W.R."/>
            <person name="Muller R."/>
            <person name="Daniel R."/>
            <person name="Jaeger K.E."/>
        </authorList>
    </citation>
    <scope>NUCLEOTIDE SEQUENCE [LARGE SCALE GENOMIC DNA]</scope>
    <source>
        <strain evidence="1 2">PG1</strain>
    </source>
</reference>
<evidence type="ECO:0000313" key="1">
    <source>
        <dbReference type="EMBL" id="AJK46295.1"/>
    </source>
</evidence>
<proteinExistence type="predicted"/>
<dbReference type="RefSeq" id="WP_123863493.1">
    <property type="nucleotide sequence ID" value="NZ_CP002580.1"/>
</dbReference>
<keyword evidence="2" id="KW-1185">Reference proteome</keyword>
<dbReference type="Gene3D" id="1.10.530.10">
    <property type="match status" value="1"/>
</dbReference>
<dbReference type="Proteomes" id="UP000031838">
    <property type="component" value="Chromosome 1"/>
</dbReference>
<dbReference type="HOGENOM" id="CLU_029422_0_0_4"/>
<accession>A0A0B6RZ00</accession>
<dbReference type="InterPro" id="IPR023346">
    <property type="entry name" value="Lysozyme-like_dom_sf"/>
</dbReference>
<dbReference type="EMBL" id="CP002580">
    <property type="protein sequence ID" value="AJK46295.1"/>
    <property type="molecule type" value="Genomic_DNA"/>
</dbReference>
<dbReference type="AlphaFoldDB" id="A0A0B6RZ00"/>